<organism evidence="1 2">
    <name type="scientific">Populus alba</name>
    <name type="common">White poplar</name>
    <dbReference type="NCBI Taxonomy" id="43335"/>
    <lineage>
        <taxon>Eukaryota</taxon>
        <taxon>Viridiplantae</taxon>
        <taxon>Streptophyta</taxon>
        <taxon>Embryophyta</taxon>
        <taxon>Tracheophyta</taxon>
        <taxon>Spermatophyta</taxon>
        <taxon>Magnoliopsida</taxon>
        <taxon>eudicotyledons</taxon>
        <taxon>Gunneridae</taxon>
        <taxon>Pentapetalae</taxon>
        <taxon>rosids</taxon>
        <taxon>fabids</taxon>
        <taxon>Malpighiales</taxon>
        <taxon>Salicaceae</taxon>
        <taxon>Saliceae</taxon>
        <taxon>Populus</taxon>
    </lineage>
</organism>
<accession>A0ACC4CH41</accession>
<dbReference type="Proteomes" id="UP000309997">
    <property type="component" value="Unassembled WGS sequence"/>
</dbReference>
<gene>
    <name evidence="1" type="ORF">D5086_008424</name>
</gene>
<evidence type="ECO:0000313" key="1">
    <source>
        <dbReference type="EMBL" id="KAL3596787.1"/>
    </source>
</evidence>
<keyword evidence="2" id="KW-1185">Reference proteome</keyword>
<proteinExistence type="predicted"/>
<protein>
    <submittedName>
        <fullName evidence="1">Uncharacterized protein</fullName>
    </submittedName>
</protein>
<evidence type="ECO:0000313" key="2">
    <source>
        <dbReference type="Proteomes" id="UP000309997"/>
    </source>
</evidence>
<name>A0ACC4CH41_POPAL</name>
<sequence length="74" mass="8385">MAGADELSNFSQFYVLEMPSNHSGQSAGKKNDAKHQKYMSINQSRDHGDLLARVIRHHTHLTFKKEENPLSFSA</sequence>
<dbReference type="EMBL" id="RCHU02000004">
    <property type="protein sequence ID" value="KAL3596787.1"/>
    <property type="molecule type" value="Genomic_DNA"/>
</dbReference>
<comment type="caution">
    <text evidence="1">The sequence shown here is derived from an EMBL/GenBank/DDBJ whole genome shotgun (WGS) entry which is preliminary data.</text>
</comment>
<reference evidence="1 2" key="1">
    <citation type="journal article" date="2024" name="Plant Biotechnol. J.">
        <title>Genome and CRISPR/Cas9 system of a widespread forest tree (Populus alba) in the world.</title>
        <authorList>
            <person name="Liu Y.J."/>
            <person name="Jiang P.F."/>
            <person name="Han X.M."/>
            <person name="Li X.Y."/>
            <person name="Wang H.M."/>
            <person name="Wang Y.J."/>
            <person name="Wang X.X."/>
            <person name="Zeng Q.Y."/>
        </authorList>
    </citation>
    <scope>NUCLEOTIDE SEQUENCE [LARGE SCALE GENOMIC DNA]</scope>
    <source>
        <strain evidence="2">cv. PAL-ZL1</strain>
    </source>
</reference>